<dbReference type="Proteomes" id="UP000198535">
    <property type="component" value="Unassembled WGS sequence"/>
</dbReference>
<evidence type="ECO:0000313" key="3">
    <source>
        <dbReference type="Proteomes" id="UP000198535"/>
    </source>
</evidence>
<proteinExistence type="predicted"/>
<keyword evidence="1" id="KW-0175">Coiled coil</keyword>
<dbReference type="STRING" id="487685.SAMN04488696_2784"/>
<dbReference type="EMBL" id="FOUJ01000007">
    <property type="protein sequence ID" value="SFM90010.1"/>
    <property type="molecule type" value="Genomic_DNA"/>
</dbReference>
<accession>A0A1I4UMP1</accession>
<sequence>MQMKVTTSIDPYLKASFEATKSVHKKSFSEVLEDGIRQILDEVSPLEAVKLTISQREQELSEFRLKLAELEVLEKQRKASKKEETEANPEMEGYLEDFRSKKFSEHIDSAVKMLKSGTQPNWKHMAPMYQFSNEREFKKWFFKKMNHEGILCNY</sequence>
<evidence type="ECO:0000256" key="1">
    <source>
        <dbReference type="SAM" id="Coils"/>
    </source>
</evidence>
<dbReference type="AlphaFoldDB" id="A0A1I4UMP1"/>
<reference evidence="3" key="1">
    <citation type="submission" date="2016-10" db="EMBL/GenBank/DDBJ databases">
        <authorList>
            <person name="Varghese N."/>
            <person name="Submissions S."/>
        </authorList>
    </citation>
    <scope>NUCLEOTIDE SEQUENCE [LARGE SCALE GENOMIC DNA]</scope>
    <source>
        <strain evidence="3">Mob M</strain>
    </source>
</reference>
<name>A0A1I4UMP1_9EURY</name>
<dbReference type="RefSeq" id="WP_091937969.1">
    <property type="nucleotide sequence ID" value="NZ_FOUJ01000007.1"/>
</dbReference>
<gene>
    <name evidence="2" type="ORF">SAMN04488696_2784</name>
</gene>
<dbReference type="OrthoDB" id="124866at2157"/>
<feature type="coiled-coil region" evidence="1">
    <location>
        <begin position="53"/>
        <end position="85"/>
    </location>
</feature>
<keyword evidence="3" id="KW-1185">Reference proteome</keyword>
<organism evidence="2 3">
    <name type="scientific">Methanolobus profundi</name>
    <dbReference type="NCBI Taxonomy" id="487685"/>
    <lineage>
        <taxon>Archaea</taxon>
        <taxon>Methanobacteriati</taxon>
        <taxon>Methanobacteriota</taxon>
        <taxon>Stenosarchaea group</taxon>
        <taxon>Methanomicrobia</taxon>
        <taxon>Methanosarcinales</taxon>
        <taxon>Methanosarcinaceae</taxon>
        <taxon>Methanolobus</taxon>
    </lineage>
</organism>
<evidence type="ECO:0000313" key="2">
    <source>
        <dbReference type="EMBL" id="SFM90010.1"/>
    </source>
</evidence>
<protein>
    <submittedName>
        <fullName evidence="2">Uncharacterized protein</fullName>
    </submittedName>
</protein>